<accession>A0AA88HPK4</accession>
<evidence type="ECO:0000313" key="2">
    <source>
        <dbReference type="EMBL" id="KAK2715645.1"/>
    </source>
</evidence>
<dbReference type="AlphaFoldDB" id="A0AA88HPK4"/>
<dbReference type="EMBL" id="JAVRJZ010000012">
    <property type="protein sequence ID" value="KAK2715645.1"/>
    <property type="molecule type" value="Genomic_DNA"/>
</dbReference>
<keyword evidence="3" id="KW-1185">Reference proteome</keyword>
<evidence type="ECO:0000313" key="3">
    <source>
        <dbReference type="Proteomes" id="UP001187531"/>
    </source>
</evidence>
<feature type="signal peptide" evidence="1">
    <location>
        <begin position="1"/>
        <end position="17"/>
    </location>
</feature>
<comment type="caution">
    <text evidence="2">The sequence shown here is derived from an EMBL/GenBank/DDBJ whole genome shotgun (WGS) entry which is preliminary data.</text>
</comment>
<name>A0AA88HPK4_ARTSF</name>
<feature type="chain" id="PRO_5041745059" evidence="1">
    <location>
        <begin position="18"/>
        <end position="84"/>
    </location>
</feature>
<sequence length="84" mass="9464">MILWLQMVFSIIWRTEAISSDWKKGILVPALKRKGSKIDCSNYCGITLLSAPGKLFAMLLLSNKFPTCFAPPQQAQIHARKIDN</sequence>
<organism evidence="2 3">
    <name type="scientific">Artemia franciscana</name>
    <name type="common">Brine shrimp</name>
    <name type="synonym">Artemia sanfranciscana</name>
    <dbReference type="NCBI Taxonomy" id="6661"/>
    <lineage>
        <taxon>Eukaryota</taxon>
        <taxon>Metazoa</taxon>
        <taxon>Ecdysozoa</taxon>
        <taxon>Arthropoda</taxon>
        <taxon>Crustacea</taxon>
        <taxon>Branchiopoda</taxon>
        <taxon>Anostraca</taxon>
        <taxon>Artemiidae</taxon>
        <taxon>Artemia</taxon>
    </lineage>
</organism>
<protein>
    <submittedName>
        <fullName evidence="2">Uncharacterized protein</fullName>
    </submittedName>
</protein>
<dbReference type="Proteomes" id="UP001187531">
    <property type="component" value="Unassembled WGS sequence"/>
</dbReference>
<keyword evidence="1" id="KW-0732">Signal</keyword>
<reference evidence="2" key="1">
    <citation type="submission" date="2023-07" db="EMBL/GenBank/DDBJ databases">
        <title>Chromosome-level genome assembly of Artemia franciscana.</title>
        <authorList>
            <person name="Jo E."/>
        </authorList>
    </citation>
    <scope>NUCLEOTIDE SEQUENCE</scope>
    <source>
        <tissue evidence="2">Whole body</tissue>
    </source>
</reference>
<proteinExistence type="predicted"/>
<gene>
    <name evidence="2" type="ORF">QYM36_010275</name>
</gene>
<evidence type="ECO:0000256" key="1">
    <source>
        <dbReference type="SAM" id="SignalP"/>
    </source>
</evidence>